<evidence type="ECO:0000313" key="1">
    <source>
        <dbReference type="EMBL" id="EDS39182.1"/>
    </source>
</evidence>
<organism>
    <name type="scientific">Culex quinquefasciatus</name>
    <name type="common">Southern house mosquito</name>
    <name type="synonym">Culex pungens</name>
    <dbReference type="NCBI Taxonomy" id="7176"/>
    <lineage>
        <taxon>Eukaryota</taxon>
        <taxon>Metazoa</taxon>
        <taxon>Ecdysozoa</taxon>
        <taxon>Arthropoda</taxon>
        <taxon>Hexapoda</taxon>
        <taxon>Insecta</taxon>
        <taxon>Pterygota</taxon>
        <taxon>Neoptera</taxon>
        <taxon>Endopterygota</taxon>
        <taxon>Diptera</taxon>
        <taxon>Nematocera</taxon>
        <taxon>Culicoidea</taxon>
        <taxon>Culicidae</taxon>
        <taxon>Culicinae</taxon>
        <taxon>Culicini</taxon>
        <taxon>Culex</taxon>
        <taxon>Culex</taxon>
    </lineage>
</organism>
<dbReference type="InterPro" id="IPR035647">
    <property type="entry name" value="EFG_III/V"/>
</dbReference>
<accession>B0X2F9</accession>
<reference evidence="2" key="2">
    <citation type="submission" date="2020-05" db="UniProtKB">
        <authorList>
            <consortium name="EnsemblMetazoa"/>
        </authorList>
    </citation>
    <scope>IDENTIFICATION</scope>
    <source>
        <strain evidence="2">JHB</strain>
    </source>
</reference>
<evidence type="ECO:0000313" key="3">
    <source>
        <dbReference type="Proteomes" id="UP000002320"/>
    </source>
</evidence>
<gene>
    <name evidence="2" type="primary">6046663</name>
    <name evidence="1" type="ORF">CpipJ_CPIJ012969</name>
</gene>
<evidence type="ECO:0000313" key="2">
    <source>
        <dbReference type="EnsemblMetazoa" id="CPIJ012969-PA"/>
    </source>
</evidence>
<dbReference type="OrthoDB" id="364892at2759"/>
<keyword evidence="1" id="KW-0687">Ribonucleoprotein</keyword>
<dbReference type="VEuPathDB" id="VectorBase:CPIJ012969"/>
<dbReference type="Proteomes" id="UP000002320">
    <property type="component" value="Unassembled WGS sequence"/>
</dbReference>
<dbReference type="HOGENOM" id="CLU_2624462_0_0_1"/>
<dbReference type="EnsemblMetazoa" id="CPIJ012969-RA">
    <property type="protein sequence ID" value="CPIJ012969-PA"/>
    <property type="gene ID" value="CPIJ012969"/>
</dbReference>
<sequence length="78" mass="8669">MATPRLVEPYLFVEVQAVLARRRGPVTQGALVSGSSLYTIKAFIPSSDSFDVFHHWQNVPGDPHDKSIVIRSLASFTR</sequence>
<dbReference type="GO" id="GO:1990904">
    <property type="term" value="C:ribonucleoprotein complex"/>
    <property type="evidence" value="ECO:0007669"/>
    <property type="project" value="UniProtKB-KW"/>
</dbReference>
<name>B0X2F9_CULQU</name>
<proteinExistence type="predicted"/>
<reference evidence="1" key="1">
    <citation type="submission" date="2007-03" db="EMBL/GenBank/DDBJ databases">
        <title>Annotation of Culex pipiens quinquefasciatus.</title>
        <authorList>
            <consortium name="The Broad Institute Genome Sequencing Platform"/>
            <person name="Atkinson P.W."/>
            <person name="Hemingway J."/>
            <person name="Christensen B.M."/>
            <person name="Higgs S."/>
            <person name="Kodira C."/>
            <person name="Hannick L."/>
            <person name="Megy K."/>
            <person name="O'Leary S."/>
            <person name="Pearson M."/>
            <person name="Haas B.J."/>
            <person name="Mauceli E."/>
            <person name="Wortman J.R."/>
            <person name="Lee N.H."/>
            <person name="Guigo R."/>
            <person name="Stanke M."/>
            <person name="Alvarado L."/>
            <person name="Amedeo P."/>
            <person name="Antoine C.H."/>
            <person name="Arensburger P."/>
            <person name="Bidwell S.L."/>
            <person name="Crawford M."/>
            <person name="Camaro F."/>
            <person name="Devon K."/>
            <person name="Engels R."/>
            <person name="Hammond M."/>
            <person name="Howarth C."/>
            <person name="Koehrsen M."/>
            <person name="Lawson D."/>
            <person name="Montgomery P."/>
            <person name="Nene V."/>
            <person name="Nusbaum C."/>
            <person name="Puiu D."/>
            <person name="Romero-Severson J."/>
            <person name="Severson D.W."/>
            <person name="Shumway M."/>
            <person name="Sisk P."/>
            <person name="Stolte C."/>
            <person name="Zeng Q."/>
            <person name="Eisenstadt E."/>
            <person name="Fraser-Liggett C."/>
            <person name="Strausberg R."/>
            <person name="Galagan J."/>
            <person name="Birren B."/>
            <person name="Collins F.H."/>
        </authorList>
    </citation>
    <scope>NUCLEOTIDE SEQUENCE [LARGE SCALE GENOMIC DNA]</scope>
    <source>
        <strain evidence="1">JHB</strain>
    </source>
</reference>
<protein>
    <submittedName>
        <fullName evidence="1 2">116 kDa U5 small nuclear ribonucleoprotein component</fullName>
    </submittedName>
</protein>
<dbReference type="VEuPathDB" id="VectorBase:CQUJHB005672"/>
<dbReference type="STRING" id="7176.B0X2F9"/>
<keyword evidence="3" id="KW-1185">Reference proteome</keyword>
<dbReference type="KEGG" id="cqu:CpipJ_CPIJ012969"/>
<dbReference type="EMBL" id="DS232288">
    <property type="protein sequence ID" value="EDS39182.1"/>
    <property type="molecule type" value="Genomic_DNA"/>
</dbReference>
<dbReference type="eggNOG" id="KOG0468">
    <property type="taxonomic scope" value="Eukaryota"/>
</dbReference>
<dbReference type="Gene3D" id="3.30.70.240">
    <property type="match status" value="1"/>
</dbReference>
<dbReference type="AlphaFoldDB" id="B0X2F9"/>
<dbReference type="SUPFAM" id="SSF54980">
    <property type="entry name" value="EF-G C-terminal domain-like"/>
    <property type="match status" value="1"/>
</dbReference>